<dbReference type="RefSeq" id="XP_028478843.1">
    <property type="nucleotide sequence ID" value="XM_028619871.1"/>
</dbReference>
<comment type="caution">
    <text evidence="2">The sequence shown here is derived from an EMBL/GenBank/DDBJ whole genome shotgun (WGS) entry which is preliminary data.</text>
</comment>
<proteinExistence type="predicted"/>
<feature type="domain" description="RCK N-terminal" evidence="1">
    <location>
        <begin position="8"/>
        <end position="60"/>
    </location>
</feature>
<dbReference type="Proteomes" id="UP000279236">
    <property type="component" value="Unassembled WGS sequence"/>
</dbReference>
<reference evidence="2 3" key="1">
    <citation type="submission" date="2018-11" db="EMBL/GenBank/DDBJ databases">
        <title>Genome sequence of Apiotrichum porosum DSM 27194.</title>
        <authorList>
            <person name="Aliyu H."/>
            <person name="Gorte O."/>
            <person name="Ochsenreither K."/>
        </authorList>
    </citation>
    <scope>NUCLEOTIDE SEQUENCE [LARGE SCALE GENOMIC DNA]</scope>
    <source>
        <strain evidence="2 3">DSM 27194</strain>
    </source>
</reference>
<dbReference type="AlphaFoldDB" id="A0A427Y4Q3"/>
<keyword evidence="3" id="KW-1185">Reference proteome</keyword>
<name>A0A427Y4Q3_9TREE</name>
<accession>A0A427Y4Q3</accession>
<organism evidence="2 3">
    <name type="scientific">Apiotrichum porosum</name>
    <dbReference type="NCBI Taxonomy" id="105984"/>
    <lineage>
        <taxon>Eukaryota</taxon>
        <taxon>Fungi</taxon>
        <taxon>Dikarya</taxon>
        <taxon>Basidiomycota</taxon>
        <taxon>Agaricomycotina</taxon>
        <taxon>Tremellomycetes</taxon>
        <taxon>Trichosporonales</taxon>
        <taxon>Trichosporonaceae</taxon>
        <taxon>Apiotrichum</taxon>
    </lineage>
</organism>
<gene>
    <name evidence="2" type="ORF">EHS24_004267</name>
</gene>
<sequence length="218" mass="24085">MVPSEVAVLVIGLHDYGLAVAKELRRLGVQHLTLLDNDESRLTRAKDELGDVTVLHRDPVELHSSNPDVLVTPQVVVALDQPRDFEVTLDTLRWQNGDAPFVISRCSAFACKFRSAYHTIVINGQEYKGGSLLDAVEPFTDEKKARLTTVVKERLSDEHLPVYLGGAAVGSVLSAIPYFDRIPLALDSDESRAQVKTECHRLATDRGLRDVLPHALNV</sequence>
<evidence type="ECO:0000313" key="2">
    <source>
        <dbReference type="EMBL" id="RSH86058.1"/>
    </source>
</evidence>
<dbReference type="EMBL" id="RSCE01000002">
    <property type="protein sequence ID" value="RSH86058.1"/>
    <property type="molecule type" value="Genomic_DNA"/>
</dbReference>
<dbReference type="InterPro" id="IPR036291">
    <property type="entry name" value="NAD(P)-bd_dom_sf"/>
</dbReference>
<dbReference type="OrthoDB" id="5729301at2759"/>
<dbReference type="Pfam" id="PF02254">
    <property type="entry name" value="TrkA_N"/>
    <property type="match status" value="1"/>
</dbReference>
<dbReference type="InterPro" id="IPR003148">
    <property type="entry name" value="RCK_N"/>
</dbReference>
<dbReference type="GeneID" id="39588810"/>
<protein>
    <recommendedName>
        <fullName evidence="1">RCK N-terminal domain-containing protein</fullName>
    </recommendedName>
</protein>
<evidence type="ECO:0000259" key="1">
    <source>
        <dbReference type="Pfam" id="PF02254"/>
    </source>
</evidence>
<evidence type="ECO:0000313" key="3">
    <source>
        <dbReference type="Proteomes" id="UP000279236"/>
    </source>
</evidence>
<dbReference type="SUPFAM" id="SSF51735">
    <property type="entry name" value="NAD(P)-binding Rossmann-fold domains"/>
    <property type="match status" value="1"/>
</dbReference>
<dbReference type="GO" id="GO:0006813">
    <property type="term" value="P:potassium ion transport"/>
    <property type="evidence" value="ECO:0007669"/>
    <property type="project" value="InterPro"/>
</dbReference>
<dbReference type="Gene3D" id="3.40.50.720">
    <property type="entry name" value="NAD(P)-binding Rossmann-like Domain"/>
    <property type="match status" value="1"/>
</dbReference>